<evidence type="ECO:0000256" key="4">
    <source>
        <dbReference type="ARBA" id="ARBA00022679"/>
    </source>
</evidence>
<dbReference type="WBParaSite" id="HDID_0000657601-mRNA-1">
    <property type="protein sequence ID" value="HDID_0000657601-mRNA-1"/>
    <property type="gene ID" value="HDID_0000657601"/>
</dbReference>
<sequence length="86" mass="9868">LKSEVPWPKYPTYGKGALLLASFEHVEHMALGMAFTKFFTIDDAWIGLVAAKLGISFHHINELLHWKNILTRRPHNATSMKSIFFK</sequence>
<keyword evidence="6" id="KW-0735">Signal-anchor</keyword>
<evidence type="ECO:0000256" key="5">
    <source>
        <dbReference type="ARBA" id="ARBA00022692"/>
    </source>
</evidence>
<keyword evidence="4" id="KW-0808">Transferase</keyword>
<evidence type="ECO:0000256" key="1">
    <source>
        <dbReference type="ARBA" id="ARBA00004323"/>
    </source>
</evidence>
<evidence type="ECO:0000313" key="10">
    <source>
        <dbReference type="WBParaSite" id="HDID_0000657601-mRNA-1"/>
    </source>
</evidence>
<keyword evidence="8" id="KW-0333">Golgi apparatus</keyword>
<reference evidence="10" key="1">
    <citation type="submission" date="2017-02" db="UniProtKB">
        <authorList>
            <consortium name="WormBaseParasite"/>
        </authorList>
    </citation>
    <scope>IDENTIFICATION</scope>
</reference>
<dbReference type="AlphaFoldDB" id="A0A0R3SNR1"/>
<evidence type="ECO:0000256" key="8">
    <source>
        <dbReference type="ARBA" id="ARBA00023034"/>
    </source>
</evidence>
<proteinExistence type="inferred from homology"/>
<keyword evidence="3" id="KW-0328">Glycosyltransferase</keyword>
<evidence type="ECO:0000256" key="6">
    <source>
        <dbReference type="ARBA" id="ARBA00022968"/>
    </source>
</evidence>
<dbReference type="InterPro" id="IPR002659">
    <property type="entry name" value="Glyco_trans_31"/>
</dbReference>
<evidence type="ECO:0000256" key="3">
    <source>
        <dbReference type="ARBA" id="ARBA00022676"/>
    </source>
</evidence>
<evidence type="ECO:0000256" key="2">
    <source>
        <dbReference type="ARBA" id="ARBA00008661"/>
    </source>
</evidence>
<evidence type="ECO:0000256" key="7">
    <source>
        <dbReference type="ARBA" id="ARBA00022989"/>
    </source>
</evidence>
<comment type="subcellular location">
    <subcellularLocation>
        <location evidence="1">Golgi apparatus membrane</location>
        <topology evidence="1">Single-pass type II membrane protein</topology>
    </subcellularLocation>
</comment>
<keyword evidence="5" id="KW-0812">Transmembrane</keyword>
<organism evidence="10">
    <name type="scientific">Hymenolepis diminuta</name>
    <name type="common">Rat tapeworm</name>
    <dbReference type="NCBI Taxonomy" id="6216"/>
    <lineage>
        <taxon>Eukaryota</taxon>
        <taxon>Metazoa</taxon>
        <taxon>Spiralia</taxon>
        <taxon>Lophotrochozoa</taxon>
        <taxon>Platyhelminthes</taxon>
        <taxon>Cestoda</taxon>
        <taxon>Eucestoda</taxon>
        <taxon>Cyclophyllidea</taxon>
        <taxon>Hymenolepididae</taxon>
        <taxon>Hymenolepis</taxon>
    </lineage>
</organism>
<dbReference type="Pfam" id="PF01762">
    <property type="entry name" value="Galactosyl_T"/>
    <property type="match status" value="1"/>
</dbReference>
<keyword evidence="9" id="KW-0472">Membrane</keyword>
<dbReference type="GO" id="GO:0000139">
    <property type="term" value="C:Golgi membrane"/>
    <property type="evidence" value="ECO:0007669"/>
    <property type="project" value="UniProtKB-SubCell"/>
</dbReference>
<protein>
    <submittedName>
        <fullName evidence="10">Hexosyltransferase</fullName>
    </submittedName>
</protein>
<accession>A0A0R3SNR1</accession>
<keyword evidence="7" id="KW-1133">Transmembrane helix</keyword>
<comment type="similarity">
    <text evidence="2">Belongs to the glycosyltransferase 31 family.</text>
</comment>
<name>A0A0R3SNR1_HYMDI</name>
<evidence type="ECO:0000256" key="9">
    <source>
        <dbReference type="ARBA" id="ARBA00023136"/>
    </source>
</evidence>
<dbReference type="GO" id="GO:0016758">
    <property type="term" value="F:hexosyltransferase activity"/>
    <property type="evidence" value="ECO:0007669"/>
    <property type="project" value="InterPro"/>
</dbReference>